<evidence type="ECO:0000313" key="2">
    <source>
        <dbReference type="Proteomes" id="UP000335538"/>
    </source>
</evidence>
<sequence>MPLDSVIRTCSPTKGTQLDHVFLTKARFGLTTEAAASQTMEELYFARDGKPAPIALTVGGKGCDELIGRGPFQPGGRGAELLKCLRTQFYEAFVKAKVPPDVAVVQAFDAACQLGRQPFVEVDHLLEKESLPQTRYRQALAVSLEDNAVCLHKTTTYRAPQDRATGTGVDPTTQVVDIAMLLTGTSQALEVTVNHVTVRVADSVASPAPQELLDAAQEHSRGGQAQSGFLSRLIAALSALFSREPNIKFVQGTASEFTRTDPQAAARPREISLENLGLEHASDDDFWVVSASKAGFAGVDWAWNNTVASYGVKGAHVVRKDGAVVDPATQRGAFHAFGDTIAERKAGELDRGNQLHIGGLALGLRGTPLPPDTYSFGTEHVAAKLENADWDDKPLETELRATLDAALFPPAGVKRHQITINGEPIAVITDASRKDSDIDEAIRQIGEAFRDDRGLRRQVFAAIISGRAGMDIVSRGNGMPQFKDNANETCSIDIWTPQAASAHAPPPGEAKVHFSVKQGKALSEGTRVTLGSKSFDKQQFAKAKMETLASYSLSAQGPKLTVLLCDGHLKPAPRAASTLRSGQNYA</sequence>
<dbReference type="EMBL" id="CABPSR010000063">
    <property type="protein sequence ID" value="VVE86006.1"/>
    <property type="molecule type" value="Genomic_DNA"/>
</dbReference>
<dbReference type="Proteomes" id="UP000335538">
    <property type="component" value="Unassembled WGS sequence"/>
</dbReference>
<protein>
    <submittedName>
        <fullName evidence="1">Uncharacterized protein</fullName>
    </submittedName>
</protein>
<dbReference type="AlphaFoldDB" id="A0A5E5BL51"/>
<dbReference type="RefSeq" id="WP_150811628.1">
    <property type="nucleotide sequence ID" value="NZ_CABPSR010000063.1"/>
</dbReference>
<proteinExistence type="predicted"/>
<gene>
    <name evidence="1" type="ORF">PSP31121_05645</name>
</gene>
<evidence type="ECO:0000313" key="1">
    <source>
        <dbReference type="EMBL" id="VVE86006.1"/>
    </source>
</evidence>
<name>A0A5E5BL51_9BURK</name>
<reference evidence="1 2" key="1">
    <citation type="submission" date="2019-08" db="EMBL/GenBank/DDBJ databases">
        <authorList>
            <person name="Peeters C."/>
        </authorList>
    </citation>
    <scope>NUCLEOTIDE SEQUENCE [LARGE SCALE GENOMIC DNA]</scope>
    <source>
        <strain evidence="1 2">LMG 31121</strain>
    </source>
</reference>
<accession>A0A5E5BL51</accession>
<organism evidence="1 2">
    <name type="scientific">Pandoraea sputorum</name>
    <dbReference type="NCBI Taxonomy" id="93222"/>
    <lineage>
        <taxon>Bacteria</taxon>
        <taxon>Pseudomonadati</taxon>
        <taxon>Pseudomonadota</taxon>
        <taxon>Betaproteobacteria</taxon>
        <taxon>Burkholderiales</taxon>
        <taxon>Burkholderiaceae</taxon>
        <taxon>Pandoraea</taxon>
    </lineage>
</organism>